<dbReference type="Proteomes" id="UP000562984">
    <property type="component" value="Unassembled WGS sequence"/>
</dbReference>
<proteinExistence type="predicted"/>
<reference evidence="2 3" key="1">
    <citation type="submission" date="2020-05" db="EMBL/GenBank/DDBJ databases">
        <title>Nakamurella sp. DB0629 isolated from air conditioner.</title>
        <authorList>
            <person name="Kim D.H."/>
            <person name="Kim D.-U."/>
        </authorList>
    </citation>
    <scope>NUCLEOTIDE SEQUENCE [LARGE SCALE GENOMIC DNA]</scope>
    <source>
        <strain evidence="2 3">DB0629</strain>
    </source>
</reference>
<evidence type="ECO:0000313" key="3">
    <source>
        <dbReference type="Proteomes" id="UP000562984"/>
    </source>
</evidence>
<dbReference type="EMBL" id="JABEND010000003">
    <property type="protein sequence ID" value="NNG35719.1"/>
    <property type="molecule type" value="Genomic_DNA"/>
</dbReference>
<protein>
    <submittedName>
        <fullName evidence="2">Nuclear transport factor 2 family protein</fullName>
    </submittedName>
</protein>
<dbReference type="Pfam" id="PF12680">
    <property type="entry name" value="SnoaL_2"/>
    <property type="match status" value="1"/>
</dbReference>
<dbReference type="InterPro" id="IPR032710">
    <property type="entry name" value="NTF2-like_dom_sf"/>
</dbReference>
<gene>
    <name evidence="2" type="ORF">HKD39_08340</name>
</gene>
<dbReference type="SUPFAM" id="SSF54427">
    <property type="entry name" value="NTF2-like"/>
    <property type="match status" value="1"/>
</dbReference>
<sequence length="124" mass="13450">MDTATSRTDAVVDAYLSTWNCSDPAARSELLDRFWTEDASYVDPMAEGNGRDALAAIMSAVGRQFPGFTFSLIGTPDAHHQHIRFQWGLGAEGDEPVVIGFDVLSTDTDGRIGRVIGFLDKVPS</sequence>
<dbReference type="InterPro" id="IPR037401">
    <property type="entry name" value="SnoaL-like"/>
</dbReference>
<dbReference type="Gene3D" id="3.10.450.50">
    <property type="match status" value="1"/>
</dbReference>
<organism evidence="2 3">
    <name type="scientific">Nakamurella aerolata</name>
    <dbReference type="NCBI Taxonomy" id="1656892"/>
    <lineage>
        <taxon>Bacteria</taxon>
        <taxon>Bacillati</taxon>
        <taxon>Actinomycetota</taxon>
        <taxon>Actinomycetes</taxon>
        <taxon>Nakamurellales</taxon>
        <taxon>Nakamurellaceae</taxon>
        <taxon>Nakamurella</taxon>
    </lineage>
</organism>
<comment type="caution">
    <text evidence="2">The sequence shown here is derived from an EMBL/GenBank/DDBJ whole genome shotgun (WGS) entry which is preliminary data.</text>
</comment>
<evidence type="ECO:0000313" key="2">
    <source>
        <dbReference type="EMBL" id="NNG35719.1"/>
    </source>
</evidence>
<accession>A0A849A581</accession>
<dbReference type="AlphaFoldDB" id="A0A849A581"/>
<keyword evidence="3" id="KW-1185">Reference proteome</keyword>
<feature type="domain" description="SnoaL-like" evidence="1">
    <location>
        <begin position="12"/>
        <end position="112"/>
    </location>
</feature>
<evidence type="ECO:0000259" key="1">
    <source>
        <dbReference type="Pfam" id="PF12680"/>
    </source>
</evidence>
<name>A0A849A581_9ACTN</name>
<dbReference type="RefSeq" id="WP_171199362.1">
    <property type="nucleotide sequence ID" value="NZ_JABEND010000003.1"/>
</dbReference>